<feature type="compositionally biased region" description="Basic and acidic residues" evidence="1">
    <location>
        <begin position="62"/>
        <end position="73"/>
    </location>
</feature>
<proteinExistence type="predicted"/>
<protein>
    <submittedName>
        <fullName evidence="2">Uncharacterized protein</fullName>
    </submittedName>
</protein>
<evidence type="ECO:0000256" key="1">
    <source>
        <dbReference type="SAM" id="MobiDB-lite"/>
    </source>
</evidence>
<accession>A0A0B7BEG3</accession>
<organism evidence="2">
    <name type="scientific">Arion vulgaris</name>
    <dbReference type="NCBI Taxonomy" id="1028688"/>
    <lineage>
        <taxon>Eukaryota</taxon>
        <taxon>Metazoa</taxon>
        <taxon>Spiralia</taxon>
        <taxon>Lophotrochozoa</taxon>
        <taxon>Mollusca</taxon>
        <taxon>Gastropoda</taxon>
        <taxon>Heterobranchia</taxon>
        <taxon>Euthyneura</taxon>
        <taxon>Panpulmonata</taxon>
        <taxon>Eupulmonata</taxon>
        <taxon>Stylommatophora</taxon>
        <taxon>Helicina</taxon>
        <taxon>Arionoidea</taxon>
        <taxon>Arionidae</taxon>
        <taxon>Arion</taxon>
    </lineage>
</organism>
<dbReference type="EMBL" id="HACG01044503">
    <property type="protein sequence ID" value="CEK91368.1"/>
    <property type="molecule type" value="Transcribed_RNA"/>
</dbReference>
<feature type="region of interest" description="Disordered" evidence="1">
    <location>
        <begin position="52"/>
        <end position="73"/>
    </location>
</feature>
<evidence type="ECO:0000313" key="2">
    <source>
        <dbReference type="EMBL" id="CEK91368.1"/>
    </source>
</evidence>
<reference evidence="2" key="1">
    <citation type="submission" date="2014-12" db="EMBL/GenBank/DDBJ databases">
        <title>Insight into the proteome of Arion vulgaris.</title>
        <authorList>
            <person name="Aradska J."/>
            <person name="Bulat T."/>
            <person name="Smidak R."/>
            <person name="Sarate P."/>
            <person name="Gangsoo J."/>
            <person name="Sialana F."/>
            <person name="Bilban M."/>
            <person name="Lubec G."/>
        </authorList>
    </citation>
    <scope>NUCLEOTIDE SEQUENCE</scope>
    <source>
        <tissue evidence="2">Skin</tissue>
    </source>
</reference>
<sequence>MPAFFTFQCLSGTQLKLDQHVNGYGGENPTREILNQRPLIYKASALTTLDQPVRHCGGGKSHSGDFEPETTHL</sequence>
<dbReference type="AlphaFoldDB" id="A0A0B7BEG3"/>
<gene>
    <name evidence="2" type="primary">ORF182576</name>
</gene>
<name>A0A0B7BEG3_9EUPU</name>